<evidence type="ECO:0000256" key="1">
    <source>
        <dbReference type="SAM" id="MobiDB-lite"/>
    </source>
</evidence>
<feature type="compositionally biased region" description="Basic and acidic residues" evidence="1">
    <location>
        <begin position="222"/>
        <end position="240"/>
    </location>
</feature>
<feature type="compositionally biased region" description="Polar residues" evidence="1">
    <location>
        <begin position="300"/>
        <end position="317"/>
    </location>
</feature>
<evidence type="ECO:0000313" key="2">
    <source>
        <dbReference type="EMBL" id="KAK7107217.1"/>
    </source>
</evidence>
<gene>
    <name evidence="2" type="ORF">V1264_015171</name>
</gene>
<name>A0AAN9BKM7_9CAEN</name>
<feature type="compositionally biased region" description="Acidic residues" evidence="1">
    <location>
        <begin position="284"/>
        <end position="299"/>
    </location>
</feature>
<feature type="compositionally biased region" description="Polar residues" evidence="1">
    <location>
        <begin position="1"/>
        <end position="25"/>
    </location>
</feature>
<accession>A0AAN9BKM7</accession>
<feature type="region of interest" description="Disordered" evidence="1">
    <location>
        <begin position="577"/>
        <end position="610"/>
    </location>
</feature>
<reference evidence="2 3" key="1">
    <citation type="submission" date="2024-02" db="EMBL/GenBank/DDBJ databases">
        <title>Chromosome-scale genome assembly of the rough periwinkle Littorina saxatilis.</title>
        <authorList>
            <person name="De Jode A."/>
            <person name="Faria R."/>
            <person name="Formenti G."/>
            <person name="Sims Y."/>
            <person name="Smith T.P."/>
            <person name="Tracey A."/>
            <person name="Wood J.M.D."/>
            <person name="Zagrodzka Z.B."/>
            <person name="Johannesson K."/>
            <person name="Butlin R.K."/>
            <person name="Leder E.H."/>
        </authorList>
    </citation>
    <scope>NUCLEOTIDE SEQUENCE [LARGE SCALE GENOMIC DNA]</scope>
    <source>
        <strain evidence="2">Snail1</strain>
        <tissue evidence="2">Muscle</tissue>
    </source>
</reference>
<feature type="compositionally biased region" description="Basic and acidic residues" evidence="1">
    <location>
        <begin position="69"/>
        <end position="78"/>
    </location>
</feature>
<feature type="compositionally biased region" description="Low complexity" evidence="1">
    <location>
        <begin position="191"/>
        <end position="200"/>
    </location>
</feature>
<dbReference type="AlphaFoldDB" id="A0AAN9BKM7"/>
<dbReference type="Proteomes" id="UP001374579">
    <property type="component" value="Unassembled WGS sequence"/>
</dbReference>
<proteinExistence type="predicted"/>
<feature type="region of interest" description="Disordered" evidence="1">
    <location>
        <begin position="1"/>
        <end position="542"/>
    </location>
</feature>
<feature type="compositionally biased region" description="Pro residues" evidence="1">
    <location>
        <begin position="445"/>
        <end position="454"/>
    </location>
</feature>
<sequence length="665" mass="69917">MANNRQDTDDVSPSSEQPSIVSGKSNFGAESDAALPNAENVASRIEVTKPSECPSIPDNPNLHVTGDVGQKDKKEAAKVDSNGIIPGNSDLARARPGHSSTKTRKKAETRKALLTTHNNETGLDVGADGGTSDETDESNPVTEQQIASFRPSTHSLVSPPPASGLGQSEGAVAGSFNEDNQSKGAVGGNGSENQPSSRPSQRSREQLSLTKPSEYSSIPDNPKLHVTGDVDHKDKNEAAKVDSNGIIPGNSDLARARTGHSSKKTRKKAQKRKALSTTHNNETGLDEGADGGTSDETDESNPVTEQQNTSFRPSTPSLVLPPPASGLGQSEGAVAGSFNEDNQSKWAAGEKGSENQPSSRPSQRSREQLSLAISDLPNTFPPVPPSSPPASGLGQSEGAVAGSFNEDNQSKWAAGEKGSENQPSSRPSQRSREQLSLAISDLPNTFPPVPPSSPPASGLGQSEGAVAGSSNEDIQGKGAAGGNGSQQKSFPEHVLSPSLSRSQPLPPVPSHLLSTFPSVPPSPSPSPPRLPLVEGAHSEQASQQDILFTSDVLHLRPNIAICDEGSRSVDLERKAVDWTDGRDRPQEPDDASKDHAENEDANEDAVNGNIQPQNNGRITCLHCRQRPADMTLICNCQVLCQECVVQVDQCPRCGADNVGAFRFDS</sequence>
<organism evidence="2 3">
    <name type="scientific">Littorina saxatilis</name>
    <dbReference type="NCBI Taxonomy" id="31220"/>
    <lineage>
        <taxon>Eukaryota</taxon>
        <taxon>Metazoa</taxon>
        <taxon>Spiralia</taxon>
        <taxon>Lophotrochozoa</taxon>
        <taxon>Mollusca</taxon>
        <taxon>Gastropoda</taxon>
        <taxon>Caenogastropoda</taxon>
        <taxon>Littorinimorpha</taxon>
        <taxon>Littorinoidea</taxon>
        <taxon>Littorinidae</taxon>
        <taxon>Littorina</taxon>
    </lineage>
</organism>
<evidence type="ECO:0000313" key="3">
    <source>
        <dbReference type="Proteomes" id="UP001374579"/>
    </source>
</evidence>
<comment type="caution">
    <text evidence="2">The sequence shown here is derived from an EMBL/GenBank/DDBJ whole genome shotgun (WGS) entry which is preliminary data.</text>
</comment>
<feature type="compositionally biased region" description="Basic residues" evidence="1">
    <location>
        <begin position="257"/>
        <end position="274"/>
    </location>
</feature>
<dbReference type="EMBL" id="JBAMIC010000004">
    <property type="protein sequence ID" value="KAK7107217.1"/>
    <property type="molecule type" value="Genomic_DNA"/>
</dbReference>
<feature type="compositionally biased region" description="Pro residues" evidence="1">
    <location>
        <begin position="518"/>
        <end position="530"/>
    </location>
</feature>
<feature type="compositionally biased region" description="Pro residues" evidence="1">
    <location>
        <begin position="379"/>
        <end position="388"/>
    </location>
</feature>
<protein>
    <submittedName>
        <fullName evidence="2">Uncharacterized protein</fullName>
    </submittedName>
</protein>
<feature type="compositionally biased region" description="Polar residues" evidence="1">
    <location>
        <begin position="138"/>
        <end position="156"/>
    </location>
</feature>
<feature type="compositionally biased region" description="Polar residues" evidence="1">
    <location>
        <begin position="210"/>
        <end position="219"/>
    </location>
</feature>
<feature type="compositionally biased region" description="Basic and acidic residues" evidence="1">
    <location>
        <begin position="577"/>
        <end position="598"/>
    </location>
</feature>
<keyword evidence="3" id="KW-1185">Reference proteome</keyword>